<keyword evidence="7 10" id="KW-0472">Membrane</keyword>
<evidence type="ECO:0000313" key="12">
    <source>
        <dbReference type="Proteomes" id="UP000177987"/>
    </source>
</evidence>
<evidence type="ECO:0000256" key="9">
    <source>
        <dbReference type="ARBA" id="ARBA00023310"/>
    </source>
</evidence>
<evidence type="ECO:0000256" key="3">
    <source>
        <dbReference type="ARBA" id="ARBA00007681"/>
    </source>
</evidence>
<evidence type="ECO:0000256" key="8">
    <source>
        <dbReference type="ARBA" id="ARBA00023196"/>
    </source>
</evidence>
<dbReference type="CDD" id="cd12151">
    <property type="entry name" value="F1-ATPase_gamma"/>
    <property type="match status" value="1"/>
</dbReference>
<evidence type="ECO:0000313" key="11">
    <source>
        <dbReference type="EMBL" id="OHA83421.1"/>
    </source>
</evidence>
<keyword evidence="10" id="KW-1003">Cell membrane</keyword>
<dbReference type="GO" id="GO:0005524">
    <property type="term" value="F:ATP binding"/>
    <property type="evidence" value="ECO:0007669"/>
    <property type="project" value="UniProtKB-UniRule"/>
</dbReference>
<keyword evidence="4 10" id="KW-0813">Transport</keyword>
<proteinExistence type="inferred from homology"/>
<reference evidence="11 12" key="1">
    <citation type="journal article" date="2016" name="Nat. Commun.">
        <title>Thousands of microbial genomes shed light on interconnected biogeochemical processes in an aquifer system.</title>
        <authorList>
            <person name="Anantharaman K."/>
            <person name="Brown C.T."/>
            <person name="Hug L.A."/>
            <person name="Sharon I."/>
            <person name="Castelle C.J."/>
            <person name="Probst A.J."/>
            <person name="Thomas B.C."/>
            <person name="Singh A."/>
            <person name="Wilkins M.J."/>
            <person name="Karaoz U."/>
            <person name="Brodie E.L."/>
            <person name="Williams K.H."/>
            <person name="Hubbard S.S."/>
            <person name="Banfield J.F."/>
        </authorList>
    </citation>
    <scope>NUCLEOTIDE SEQUENCE [LARGE SCALE GENOMIC DNA]</scope>
</reference>
<dbReference type="GO" id="GO:0042777">
    <property type="term" value="P:proton motive force-driven plasma membrane ATP synthesis"/>
    <property type="evidence" value="ECO:0007669"/>
    <property type="project" value="UniProtKB-UniRule"/>
</dbReference>
<dbReference type="InterPro" id="IPR035968">
    <property type="entry name" value="ATP_synth_F1_ATPase_gsu"/>
</dbReference>
<keyword evidence="9 10" id="KW-0066">ATP synthesis</keyword>
<dbReference type="AlphaFoldDB" id="A0A1G2SG88"/>
<dbReference type="EMBL" id="MHUW01000017">
    <property type="protein sequence ID" value="OHA83421.1"/>
    <property type="molecule type" value="Genomic_DNA"/>
</dbReference>
<keyword evidence="6 10" id="KW-0406">Ion transport</keyword>
<dbReference type="Pfam" id="PF00231">
    <property type="entry name" value="ATP-synt"/>
    <property type="match status" value="1"/>
</dbReference>
<dbReference type="Gene3D" id="1.10.287.80">
    <property type="entry name" value="ATP synthase, gamma subunit, helix hairpin domain"/>
    <property type="match status" value="2"/>
</dbReference>
<dbReference type="Gene3D" id="3.40.1380.10">
    <property type="match status" value="1"/>
</dbReference>
<accession>A0A1G2SG88</accession>
<dbReference type="GO" id="GO:0045259">
    <property type="term" value="C:proton-transporting ATP synthase complex"/>
    <property type="evidence" value="ECO:0007669"/>
    <property type="project" value="UniProtKB-KW"/>
</dbReference>
<keyword evidence="5 10" id="KW-0375">Hydrogen ion transport</keyword>
<sequence length="325" mass="35970">MSNLRAIKDKIRSVGKTHQVTKAMEAVSGVKMRKAQISALTARPYALAAFRILARVSSSIDLSRHPFLRARTPEAGKALAHQNFPKENLGGRVLAVVITSDKGLAGGLNSSLLKRVVTALDERGVSREHTGILAVGRKGEDYFARRGYILEEKIPTIGDESLTTDFGGIVELVSNLFARNEYDECILAYTNFRSTFEQEPVVRTLLPLSIEGIEEMIKGIAPEKGKFTESKEATEKLTHSADYLFEPSPEAVLETLLPRLISVELHHAFLESKASEHSARMVAMRNASDKAEEVEFLLTREYNKARQSAITREMSEIIGGIEAMR</sequence>
<dbReference type="PANTHER" id="PTHR11693">
    <property type="entry name" value="ATP SYNTHASE GAMMA CHAIN"/>
    <property type="match status" value="1"/>
</dbReference>
<dbReference type="SUPFAM" id="SSF52943">
    <property type="entry name" value="ATP synthase (F1-ATPase), gamma subunit"/>
    <property type="match status" value="1"/>
</dbReference>
<dbReference type="PRINTS" id="PR00126">
    <property type="entry name" value="ATPASEGAMMA"/>
</dbReference>
<evidence type="ECO:0000256" key="4">
    <source>
        <dbReference type="ARBA" id="ARBA00022448"/>
    </source>
</evidence>
<dbReference type="HAMAP" id="MF_00815">
    <property type="entry name" value="ATP_synth_gamma_bact"/>
    <property type="match status" value="1"/>
</dbReference>
<comment type="caution">
    <text evidence="11">The sequence shown here is derived from an EMBL/GenBank/DDBJ whole genome shotgun (WGS) entry which is preliminary data.</text>
</comment>
<comment type="subcellular location">
    <subcellularLocation>
        <location evidence="10">Cell membrane</location>
        <topology evidence="10">Peripheral membrane protein</topology>
    </subcellularLocation>
    <subcellularLocation>
        <location evidence="2">Membrane</location>
        <topology evidence="2">Peripheral membrane protein</topology>
    </subcellularLocation>
</comment>
<dbReference type="STRING" id="1802727.A2937_03825"/>
<evidence type="ECO:0000256" key="5">
    <source>
        <dbReference type="ARBA" id="ARBA00022781"/>
    </source>
</evidence>
<evidence type="ECO:0000256" key="2">
    <source>
        <dbReference type="ARBA" id="ARBA00004170"/>
    </source>
</evidence>
<gene>
    <name evidence="10" type="primary">atpG</name>
    <name evidence="11" type="ORF">A2937_03825</name>
</gene>
<dbReference type="GO" id="GO:0046933">
    <property type="term" value="F:proton-transporting ATP synthase activity, rotational mechanism"/>
    <property type="evidence" value="ECO:0007669"/>
    <property type="project" value="UniProtKB-UniRule"/>
</dbReference>
<evidence type="ECO:0000256" key="1">
    <source>
        <dbReference type="ARBA" id="ARBA00003456"/>
    </source>
</evidence>
<evidence type="ECO:0000256" key="10">
    <source>
        <dbReference type="HAMAP-Rule" id="MF_00815"/>
    </source>
</evidence>
<dbReference type="Proteomes" id="UP000177987">
    <property type="component" value="Unassembled WGS sequence"/>
</dbReference>
<protein>
    <recommendedName>
        <fullName evidence="10">ATP synthase gamma chain</fullName>
    </recommendedName>
    <alternativeName>
        <fullName evidence="10">ATP synthase F1 sector gamma subunit</fullName>
    </alternativeName>
    <alternativeName>
        <fullName evidence="10">F-ATPase gamma subunit</fullName>
    </alternativeName>
</protein>
<evidence type="ECO:0000256" key="6">
    <source>
        <dbReference type="ARBA" id="ARBA00023065"/>
    </source>
</evidence>
<comment type="subunit">
    <text evidence="10">F-type ATPases have 2 components, CF(1) - the catalytic core - and CF(0) - the membrane proton channel. CF(1) has five subunits: alpha(3), beta(3), gamma(1), delta(1), epsilon(1). CF(0) has three main subunits: a, b and c.</text>
</comment>
<dbReference type="GO" id="GO:0005886">
    <property type="term" value="C:plasma membrane"/>
    <property type="evidence" value="ECO:0007669"/>
    <property type="project" value="UniProtKB-SubCell"/>
</dbReference>
<dbReference type="PANTHER" id="PTHR11693:SF22">
    <property type="entry name" value="ATP SYNTHASE SUBUNIT GAMMA, MITOCHONDRIAL"/>
    <property type="match status" value="1"/>
</dbReference>
<keyword evidence="8 10" id="KW-0139">CF(1)</keyword>
<evidence type="ECO:0000256" key="7">
    <source>
        <dbReference type="ARBA" id="ARBA00023136"/>
    </source>
</evidence>
<comment type="similarity">
    <text evidence="3 10">Belongs to the ATPase gamma chain family.</text>
</comment>
<comment type="function">
    <text evidence="1 10">Produces ATP from ADP in the presence of a proton gradient across the membrane. The gamma chain is believed to be important in regulating ATPase activity and the flow of protons through the CF(0) complex.</text>
</comment>
<name>A0A1G2SG88_9BACT</name>
<dbReference type="NCBIfam" id="TIGR01146">
    <property type="entry name" value="ATPsyn_F1gamma"/>
    <property type="match status" value="1"/>
</dbReference>
<dbReference type="InterPro" id="IPR000131">
    <property type="entry name" value="ATP_synth_F1_gsu"/>
</dbReference>
<organism evidence="11 12">
    <name type="scientific">Candidatus Yonathbacteria bacterium RIFCSPLOWO2_01_FULL_47_33b</name>
    <dbReference type="NCBI Taxonomy" id="1802727"/>
    <lineage>
        <taxon>Bacteria</taxon>
        <taxon>Candidatus Yonathiibacteriota</taxon>
    </lineage>
</organism>